<dbReference type="PROSITE" id="PS50949">
    <property type="entry name" value="HTH_GNTR"/>
    <property type="match status" value="1"/>
</dbReference>
<dbReference type="Pfam" id="PF00392">
    <property type="entry name" value="GntR"/>
    <property type="match status" value="1"/>
</dbReference>
<evidence type="ECO:0000256" key="3">
    <source>
        <dbReference type="ARBA" id="ARBA00023163"/>
    </source>
</evidence>
<dbReference type="SMART" id="SM00895">
    <property type="entry name" value="FCD"/>
    <property type="match status" value="1"/>
</dbReference>
<dbReference type="Gene3D" id="1.10.10.10">
    <property type="entry name" value="Winged helix-like DNA-binding domain superfamily/Winged helix DNA-binding domain"/>
    <property type="match status" value="1"/>
</dbReference>
<dbReference type="InterPro" id="IPR008920">
    <property type="entry name" value="TF_FadR/GntR_C"/>
</dbReference>
<evidence type="ECO:0000313" key="6">
    <source>
        <dbReference type="Proteomes" id="UP000253606"/>
    </source>
</evidence>
<dbReference type="InterPro" id="IPR036390">
    <property type="entry name" value="WH_DNA-bd_sf"/>
</dbReference>
<dbReference type="Gene3D" id="1.20.120.530">
    <property type="entry name" value="GntR ligand-binding domain-like"/>
    <property type="match status" value="1"/>
</dbReference>
<keyword evidence="1" id="KW-0805">Transcription regulation</keyword>
<dbReference type="PANTHER" id="PTHR43537">
    <property type="entry name" value="TRANSCRIPTIONAL REGULATOR, GNTR FAMILY"/>
    <property type="match status" value="1"/>
</dbReference>
<protein>
    <submittedName>
        <fullName evidence="5">Transcriptional regulator, GntR family</fullName>
    </submittedName>
</protein>
<dbReference type="PANTHER" id="PTHR43537:SF45">
    <property type="entry name" value="GNTR FAMILY REGULATORY PROTEIN"/>
    <property type="match status" value="1"/>
</dbReference>
<proteinExistence type="predicted"/>
<keyword evidence="2" id="KW-0238">DNA-binding</keyword>
<dbReference type="SMART" id="SM00345">
    <property type="entry name" value="HTH_GNTR"/>
    <property type="match status" value="1"/>
</dbReference>
<dbReference type="OrthoDB" id="123088at2"/>
<keyword evidence="6" id="KW-1185">Reference proteome</keyword>
<dbReference type="CDD" id="cd07377">
    <property type="entry name" value="WHTH_GntR"/>
    <property type="match status" value="1"/>
</dbReference>
<sequence length="238" mass="26839">MRIPPSRRSDSILHLQTAPEAAAQALREAIISGELKGGDRVLEQKWSVRLGIGQPTLREALLELEHQGLLRKLPQRGTYVTQLSPEDYQQILEVRIPLEAIAIGRAATRLTPETEKELANLIKAMSSPDNKSSVKQFHDCDVLFHRTIWELAGNPYLGEMLETITFRLFVFSIVGRWDNTPKAASERAAAVKQHQNIMEGLKSRDAQRARKVFVKSTVKYWNQQYGLSLNAEELLGEA</sequence>
<gene>
    <name evidence="5" type="ORF">ACPOL_4035</name>
</gene>
<dbReference type="KEGG" id="abas:ACPOL_4035"/>
<dbReference type="Proteomes" id="UP000253606">
    <property type="component" value="Chromosome"/>
</dbReference>
<evidence type="ECO:0000259" key="4">
    <source>
        <dbReference type="PROSITE" id="PS50949"/>
    </source>
</evidence>
<evidence type="ECO:0000256" key="2">
    <source>
        <dbReference type="ARBA" id="ARBA00023125"/>
    </source>
</evidence>
<reference evidence="5 6" key="1">
    <citation type="journal article" date="2018" name="Front. Microbiol.">
        <title>Hydrolytic Capabilities as a Key to Environmental Success: Chitinolytic and Cellulolytic Acidobacteria From Acidic Sub-arctic Soils and Boreal Peatlands.</title>
        <authorList>
            <person name="Belova S.E."/>
            <person name="Ravin N.V."/>
            <person name="Pankratov T.A."/>
            <person name="Rakitin A.L."/>
            <person name="Ivanova A.A."/>
            <person name="Beletsky A.V."/>
            <person name="Mardanov A.V."/>
            <person name="Sinninghe Damste J.S."/>
            <person name="Dedysh S.N."/>
        </authorList>
    </citation>
    <scope>NUCLEOTIDE SEQUENCE [LARGE SCALE GENOMIC DNA]</scope>
    <source>
        <strain evidence="5 6">SBC82</strain>
    </source>
</reference>
<evidence type="ECO:0000256" key="1">
    <source>
        <dbReference type="ARBA" id="ARBA00023015"/>
    </source>
</evidence>
<dbReference type="RefSeq" id="WP_150133058.1">
    <property type="nucleotide sequence ID" value="NZ_CP030840.1"/>
</dbReference>
<dbReference type="InterPro" id="IPR011711">
    <property type="entry name" value="GntR_C"/>
</dbReference>
<evidence type="ECO:0000313" key="5">
    <source>
        <dbReference type="EMBL" id="AXC13314.1"/>
    </source>
</evidence>
<dbReference type="GO" id="GO:0003700">
    <property type="term" value="F:DNA-binding transcription factor activity"/>
    <property type="evidence" value="ECO:0007669"/>
    <property type="project" value="InterPro"/>
</dbReference>
<dbReference type="AlphaFoldDB" id="A0A2Z5G3C5"/>
<feature type="domain" description="HTH gntR-type" evidence="4">
    <location>
        <begin position="16"/>
        <end position="83"/>
    </location>
</feature>
<dbReference type="InterPro" id="IPR036388">
    <property type="entry name" value="WH-like_DNA-bd_sf"/>
</dbReference>
<dbReference type="SUPFAM" id="SSF48008">
    <property type="entry name" value="GntR ligand-binding domain-like"/>
    <property type="match status" value="1"/>
</dbReference>
<dbReference type="Pfam" id="PF07729">
    <property type="entry name" value="FCD"/>
    <property type="match status" value="1"/>
</dbReference>
<dbReference type="GO" id="GO:0003677">
    <property type="term" value="F:DNA binding"/>
    <property type="evidence" value="ECO:0007669"/>
    <property type="project" value="UniProtKB-KW"/>
</dbReference>
<dbReference type="EMBL" id="CP030840">
    <property type="protein sequence ID" value="AXC13314.1"/>
    <property type="molecule type" value="Genomic_DNA"/>
</dbReference>
<keyword evidence="3" id="KW-0804">Transcription</keyword>
<accession>A0A2Z5G3C5</accession>
<dbReference type="SUPFAM" id="SSF46785">
    <property type="entry name" value="Winged helix' DNA-binding domain"/>
    <property type="match status" value="1"/>
</dbReference>
<dbReference type="InterPro" id="IPR000524">
    <property type="entry name" value="Tscrpt_reg_HTH_GntR"/>
</dbReference>
<organism evidence="5 6">
    <name type="scientific">Acidisarcina polymorpha</name>
    <dbReference type="NCBI Taxonomy" id="2211140"/>
    <lineage>
        <taxon>Bacteria</taxon>
        <taxon>Pseudomonadati</taxon>
        <taxon>Acidobacteriota</taxon>
        <taxon>Terriglobia</taxon>
        <taxon>Terriglobales</taxon>
        <taxon>Acidobacteriaceae</taxon>
        <taxon>Acidisarcina</taxon>
    </lineage>
</organism>
<name>A0A2Z5G3C5_9BACT</name>